<dbReference type="AlphaFoldDB" id="K3YFD2"/>
<dbReference type="Gramene" id="KQK99136">
    <property type="protein sequence ID" value="KQK99136"/>
    <property type="gene ID" value="SETIT_012950mg"/>
</dbReference>
<feature type="compositionally biased region" description="Low complexity" evidence="1">
    <location>
        <begin position="38"/>
        <end position="56"/>
    </location>
</feature>
<proteinExistence type="predicted"/>
<evidence type="ECO:0000313" key="2">
    <source>
        <dbReference type="EnsemblPlants" id="KQK99136"/>
    </source>
</evidence>
<dbReference type="Proteomes" id="UP000004995">
    <property type="component" value="Unassembled WGS sequence"/>
</dbReference>
<evidence type="ECO:0000256" key="1">
    <source>
        <dbReference type="SAM" id="MobiDB-lite"/>
    </source>
</evidence>
<dbReference type="EMBL" id="AGNK02004522">
    <property type="status" value="NOT_ANNOTATED_CDS"/>
    <property type="molecule type" value="Genomic_DNA"/>
</dbReference>
<dbReference type="InParanoid" id="K3YFD2"/>
<dbReference type="EnsemblPlants" id="KQK99136">
    <property type="protein sequence ID" value="KQK99136"/>
    <property type="gene ID" value="SETIT_012950mg"/>
</dbReference>
<organism evidence="2 3">
    <name type="scientific">Setaria italica</name>
    <name type="common">Foxtail millet</name>
    <name type="synonym">Panicum italicum</name>
    <dbReference type="NCBI Taxonomy" id="4555"/>
    <lineage>
        <taxon>Eukaryota</taxon>
        <taxon>Viridiplantae</taxon>
        <taxon>Streptophyta</taxon>
        <taxon>Embryophyta</taxon>
        <taxon>Tracheophyta</taxon>
        <taxon>Spermatophyta</taxon>
        <taxon>Magnoliopsida</taxon>
        <taxon>Liliopsida</taxon>
        <taxon>Poales</taxon>
        <taxon>Poaceae</taxon>
        <taxon>PACMAD clade</taxon>
        <taxon>Panicoideae</taxon>
        <taxon>Panicodae</taxon>
        <taxon>Paniceae</taxon>
        <taxon>Cenchrinae</taxon>
        <taxon>Setaria</taxon>
    </lineage>
</organism>
<evidence type="ECO:0000313" key="3">
    <source>
        <dbReference type="Proteomes" id="UP000004995"/>
    </source>
</evidence>
<name>K3YFD2_SETIT</name>
<reference evidence="2" key="2">
    <citation type="submission" date="2018-08" db="UniProtKB">
        <authorList>
            <consortium name="EnsemblPlants"/>
        </authorList>
    </citation>
    <scope>IDENTIFICATION</scope>
    <source>
        <strain evidence="2">Yugu1</strain>
    </source>
</reference>
<reference evidence="3" key="1">
    <citation type="journal article" date="2012" name="Nat. Biotechnol.">
        <title>Reference genome sequence of the model plant Setaria.</title>
        <authorList>
            <person name="Bennetzen J.L."/>
            <person name="Schmutz J."/>
            <person name="Wang H."/>
            <person name="Percifield R."/>
            <person name="Hawkins J."/>
            <person name="Pontaroli A.C."/>
            <person name="Estep M."/>
            <person name="Feng L."/>
            <person name="Vaughn J.N."/>
            <person name="Grimwood J."/>
            <person name="Jenkins J."/>
            <person name="Barry K."/>
            <person name="Lindquist E."/>
            <person name="Hellsten U."/>
            <person name="Deshpande S."/>
            <person name="Wang X."/>
            <person name="Wu X."/>
            <person name="Mitros T."/>
            <person name="Triplett J."/>
            <person name="Yang X."/>
            <person name="Ye C.Y."/>
            <person name="Mauro-Herrera M."/>
            <person name="Wang L."/>
            <person name="Li P."/>
            <person name="Sharma M."/>
            <person name="Sharma R."/>
            <person name="Ronald P.C."/>
            <person name="Panaud O."/>
            <person name="Kellogg E.A."/>
            <person name="Brutnell T.P."/>
            <person name="Doust A.N."/>
            <person name="Tuskan G.A."/>
            <person name="Rokhsar D."/>
            <person name="Devos K.M."/>
        </authorList>
    </citation>
    <scope>NUCLEOTIDE SEQUENCE [LARGE SCALE GENOMIC DNA]</scope>
    <source>
        <strain evidence="3">cv. Yugu1</strain>
    </source>
</reference>
<accession>K3YFD2</accession>
<protein>
    <submittedName>
        <fullName evidence="2">Uncharacterized protein</fullName>
    </submittedName>
</protein>
<dbReference type="HOGENOM" id="CLU_2531770_0_0_1"/>
<sequence length="84" mass="9452">MGQPAGSIDLPPATYCRAGAFPTRNARKPWPCLVGSASQSRRCPRSPSRQRCPQSPHATQNIWEKRPVRTRKLPIKFARARSRV</sequence>
<keyword evidence="3" id="KW-1185">Reference proteome</keyword>
<feature type="region of interest" description="Disordered" evidence="1">
    <location>
        <begin position="36"/>
        <end position="67"/>
    </location>
</feature>